<reference evidence="1 2" key="1">
    <citation type="submission" date="2020-08" db="EMBL/GenBank/DDBJ databases">
        <title>Sequencing the genomes of 1000 actinobacteria strains.</title>
        <authorList>
            <person name="Klenk H.-P."/>
        </authorList>
    </citation>
    <scope>NUCLEOTIDE SEQUENCE [LARGE SCALE GENOMIC DNA]</scope>
    <source>
        <strain evidence="1 2">DSM 41530</strain>
    </source>
</reference>
<dbReference type="Proteomes" id="UP000530530">
    <property type="component" value="Unassembled WGS sequence"/>
</dbReference>
<gene>
    <name evidence="1" type="ORF">BJY27_010372</name>
</gene>
<organism evidence="1 2">
    <name type="scientific">Streptomyces rapamycinicus</name>
    <dbReference type="NCBI Taxonomy" id="1226757"/>
    <lineage>
        <taxon>Bacteria</taxon>
        <taxon>Bacillati</taxon>
        <taxon>Actinomycetota</taxon>
        <taxon>Actinomycetes</taxon>
        <taxon>Kitasatosporales</taxon>
        <taxon>Streptomycetaceae</taxon>
        <taxon>Streptomyces</taxon>
        <taxon>Streptomyces violaceusniger group</taxon>
    </lineage>
</organism>
<accession>A0ABR6M3Y7</accession>
<protein>
    <recommendedName>
        <fullName evidence="3">Transposase</fullName>
    </recommendedName>
</protein>
<dbReference type="EMBL" id="JACHNG010000002">
    <property type="protein sequence ID" value="MBB4789325.1"/>
    <property type="molecule type" value="Genomic_DNA"/>
</dbReference>
<comment type="caution">
    <text evidence="1">The sequence shown here is derived from an EMBL/GenBank/DDBJ whole genome shotgun (WGS) entry which is preliminary data.</text>
</comment>
<keyword evidence="2" id="KW-1185">Reference proteome</keyword>
<proteinExistence type="predicted"/>
<dbReference type="RefSeq" id="WP_020873007.1">
    <property type="nucleotide sequence ID" value="NZ_CP157809.1"/>
</dbReference>
<evidence type="ECO:0000313" key="2">
    <source>
        <dbReference type="Proteomes" id="UP000530530"/>
    </source>
</evidence>
<evidence type="ECO:0000313" key="1">
    <source>
        <dbReference type="EMBL" id="MBB4789325.1"/>
    </source>
</evidence>
<sequence length="43" mass="4915">MVTRRRKDRNGGERLQRVRALELPPKLFGDVPGHLFIGSQVLT</sequence>
<evidence type="ECO:0008006" key="3">
    <source>
        <dbReference type="Google" id="ProtNLM"/>
    </source>
</evidence>
<name>A0ABR6M3Y7_9ACTN</name>